<accession>A0ABD2MHC6</accession>
<evidence type="ECO:0000313" key="3">
    <source>
        <dbReference type="Proteomes" id="UP001516400"/>
    </source>
</evidence>
<dbReference type="EMBL" id="JABFTP020000001">
    <property type="protein sequence ID" value="KAL3265776.1"/>
    <property type="molecule type" value="Genomic_DNA"/>
</dbReference>
<evidence type="ECO:0008006" key="4">
    <source>
        <dbReference type="Google" id="ProtNLM"/>
    </source>
</evidence>
<sequence>MEEESIFSKVINNSYFYYLILTILKLFLIYVFYKLGKHLYRKYCKKNSQISKRINSESNLDECKMRICPTFNICNRQVSTKTTDAELKEIESEETEGIPLRRSFRIAKLKS</sequence>
<organism evidence="2 3">
    <name type="scientific">Cryptolaemus montrouzieri</name>
    <dbReference type="NCBI Taxonomy" id="559131"/>
    <lineage>
        <taxon>Eukaryota</taxon>
        <taxon>Metazoa</taxon>
        <taxon>Ecdysozoa</taxon>
        <taxon>Arthropoda</taxon>
        <taxon>Hexapoda</taxon>
        <taxon>Insecta</taxon>
        <taxon>Pterygota</taxon>
        <taxon>Neoptera</taxon>
        <taxon>Endopterygota</taxon>
        <taxon>Coleoptera</taxon>
        <taxon>Polyphaga</taxon>
        <taxon>Cucujiformia</taxon>
        <taxon>Coccinelloidea</taxon>
        <taxon>Coccinellidae</taxon>
        <taxon>Scymninae</taxon>
        <taxon>Scymnini</taxon>
        <taxon>Cryptolaemus</taxon>
    </lineage>
</organism>
<reference evidence="2 3" key="1">
    <citation type="journal article" date="2021" name="BMC Biol.">
        <title>Horizontally acquired antibacterial genes associated with adaptive radiation of ladybird beetles.</title>
        <authorList>
            <person name="Li H.S."/>
            <person name="Tang X.F."/>
            <person name="Huang Y.H."/>
            <person name="Xu Z.Y."/>
            <person name="Chen M.L."/>
            <person name="Du X.Y."/>
            <person name="Qiu B.Y."/>
            <person name="Chen P.T."/>
            <person name="Zhang W."/>
            <person name="Slipinski A."/>
            <person name="Escalona H.E."/>
            <person name="Waterhouse R.M."/>
            <person name="Zwick A."/>
            <person name="Pang H."/>
        </authorList>
    </citation>
    <scope>NUCLEOTIDE SEQUENCE [LARGE SCALE GENOMIC DNA]</scope>
    <source>
        <strain evidence="2">SYSU2018</strain>
    </source>
</reference>
<keyword evidence="1" id="KW-1133">Transmembrane helix</keyword>
<keyword evidence="3" id="KW-1185">Reference proteome</keyword>
<comment type="caution">
    <text evidence="2">The sequence shown here is derived from an EMBL/GenBank/DDBJ whole genome shotgun (WGS) entry which is preliminary data.</text>
</comment>
<evidence type="ECO:0000313" key="2">
    <source>
        <dbReference type="EMBL" id="KAL3265776.1"/>
    </source>
</evidence>
<name>A0ABD2MHC6_9CUCU</name>
<dbReference type="Proteomes" id="UP001516400">
    <property type="component" value="Unassembled WGS sequence"/>
</dbReference>
<feature type="transmembrane region" description="Helical" evidence="1">
    <location>
        <begin position="15"/>
        <end position="33"/>
    </location>
</feature>
<gene>
    <name evidence="2" type="ORF">HHI36_009974</name>
</gene>
<dbReference type="AlphaFoldDB" id="A0ABD2MHC6"/>
<keyword evidence="1" id="KW-0812">Transmembrane</keyword>
<proteinExistence type="predicted"/>
<keyword evidence="1" id="KW-0472">Membrane</keyword>
<evidence type="ECO:0000256" key="1">
    <source>
        <dbReference type="SAM" id="Phobius"/>
    </source>
</evidence>
<protein>
    <recommendedName>
        <fullName evidence="4">ATP synthase F0 subunit 8</fullName>
    </recommendedName>
</protein>